<sequence>MNESTLYDAAVPSNGGDPDTRPDPGTRLTASVETVDNDRAGLMLDAGVVR</sequence>
<reference evidence="2" key="1">
    <citation type="submission" date="2023-06" db="EMBL/GenBank/DDBJ databases">
        <title>Genome sequence of Nocardioides sp. SOB44.</title>
        <authorList>
            <person name="Zhang G."/>
        </authorList>
    </citation>
    <scope>NUCLEOTIDE SEQUENCE</scope>
    <source>
        <strain evidence="2">SOB44</strain>
    </source>
</reference>
<accession>A0ABT8TV98</accession>
<protein>
    <submittedName>
        <fullName evidence="2">Uncharacterized protein</fullName>
    </submittedName>
</protein>
<proteinExistence type="predicted"/>
<evidence type="ECO:0000313" key="2">
    <source>
        <dbReference type="EMBL" id="MDO3397882.1"/>
    </source>
</evidence>
<evidence type="ECO:0000313" key="3">
    <source>
        <dbReference type="Proteomes" id="UP001168363"/>
    </source>
</evidence>
<dbReference type="EMBL" id="JAULSC010000030">
    <property type="protein sequence ID" value="MDO3397882.1"/>
    <property type="molecule type" value="Genomic_DNA"/>
</dbReference>
<evidence type="ECO:0000256" key="1">
    <source>
        <dbReference type="SAM" id="MobiDB-lite"/>
    </source>
</evidence>
<dbReference type="Proteomes" id="UP001168363">
    <property type="component" value="Unassembled WGS sequence"/>
</dbReference>
<name>A0ABT8TV98_9ACTN</name>
<organism evidence="2 3">
    <name type="scientific">Nocardioides cremeus</name>
    <dbReference type="NCBI Taxonomy" id="3058044"/>
    <lineage>
        <taxon>Bacteria</taxon>
        <taxon>Bacillati</taxon>
        <taxon>Actinomycetota</taxon>
        <taxon>Actinomycetes</taxon>
        <taxon>Propionibacteriales</taxon>
        <taxon>Nocardioidaceae</taxon>
        <taxon>Nocardioides</taxon>
    </lineage>
</organism>
<feature type="region of interest" description="Disordered" evidence="1">
    <location>
        <begin position="1"/>
        <end position="28"/>
    </location>
</feature>
<keyword evidence="3" id="KW-1185">Reference proteome</keyword>
<dbReference type="RefSeq" id="WP_156393527.1">
    <property type="nucleotide sequence ID" value="NZ_JAULSC010000030.1"/>
</dbReference>
<comment type="caution">
    <text evidence="2">The sequence shown here is derived from an EMBL/GenBank/DDBJ whole genome shotgun (WGS) entry which is preliminary data.</text>
</comment>
<gene>
    <name evidence="2" type="ORF">QWJ41_19305</name>
</gene>